<dbReference type="Proteomes" id="UP001172673">
    <property type="component" value="Unassembled WGS sequence"/>
</dbReference>
<protein>
    <submittedName>
        <fullName evidence="2">Uncharacterized protein</fullName>
    </submittedName>
</protein>
<name>A0AA38TYS5_9EURO</name>
<proteinExistence type="predicted"/>
<reference evidence="2" key="1">
    <citation type="submission" date="2022-10" db="EMBL/GenBank/DDBJ databases">
        <title>Culturing micro-colonial fungi from biological soil crusts in the Mojave desert and describing Neophaeococcomyces mojavensis, and introducing the new genera and species Taxawa tesnikishii.</title>
        <authorList>
            <person name="Kurbessoian T."/>
            <person name="Stajich J.E."/>
        </authorList>
    </citation>
    <scope>NUCLEOTIDE SEQUENCE</scope>
    <source>
        <strain evidence="2">TK_41</strain>
    </source>
</reference>
<feature type="compositionally biased region" description="Low complexity" evidence="1">
    <location>
        <begin position="126"/>
        <end position="139"/>
    </location>
</feature>
<organism evidence="2 3">
    <name type="scientific">Cladophialophora chaetospira</name>
    <dbReference type="NCBI Taxonomy" id="386627"/>
    <lineage>
        <taxon>Eukaryota</taxon>
        <taxon>Fungi</taxon>
        <taxon>Dikarya</taxon>
        <taxon>Ascomycota</taxon>
        <taxon>Pezizomycotina</taxon>
        <taxon>Eurotiomycetes</taxon>
        <taxon>Chaetothyriomycetidae</taxon>
        <taxon>Chaetothyriales</taxon>
        <taxon>Herpotrichiellaceae</taxon>
        <taxon>Cladophialophora</taxon>
    </lineage>
</organism>
<keyword evidence="3" id="KW-1185">Reference proteome</keyword>
<evidence type="ECO:0000256" key="1">
    <source>
        <dbReference type="SAM" id="MobiDB-lite"/>
    </source>
</evidence>
<sequence length="178" mass="19661">MRESHITYHLCGHVKTKTIVQCADIIDNLIASGQPITRSHQVCEDDVSENVHIFPDICDKCKKTGVIGDFMEVPGVKYEVFKAWEAKRKETLTKKDSESDEIKDLETLESIPIPEDATPTSEIGTTVASPSQVSQASSTTLNKTTPDLGQLKTRVAALRTRTDRLLTKIRAQKPPSLG</sequence>
<comment type="caution">
    <text evidence="2">The sequence shown here is derived from an EMBL/GenBank/DDBJ whole genome shotgun (WGS) entry which is preliminary data.</text>
</comment>
<dbReference type="EMBL" id="JAPDRK010000033">
    <property type="protein sequence ID" value="KAJ9601874.1"/>
    <property type="molecule type" value="Genomic_DNA"/>
</dbReference>
<accession>A0AA38TYS5</accession>
<gene>
    <name evidence="2" type="ORF">H2200_013623</name>
</gene>
<evidence type="ECO:0000313" key="3">
    <source>
        <dbReference type="Proteomes" id="UP001172673"/>
    </source>
</evidence>
<evidence type="ECO:0000313" key="2">
    <source>
        <dbReference type="EMBL" id="KAJ9601874.1"/>
    </source>
</evidence>
<dbReference type="AlphaFoldDB" id="A0AA38TYS5"/>
<feature type="region of interest" description="Disordered" evidence="1">
    <location>
        <begin position="114"/>
        <end position="148"/>
    </location>
</feature>